<proteinExistence type="predicted"/>
<comment type="caution">
    <text evidence="1">The sequence shown here is derived from an EMBL/GenBank/DDBJ whole genome shotgun (WGS) entry which is preliminary data.</text>
</comment>
<gene>
    <name evidence="1" type="ORF">NSO95_10385</name>
</gene>
<organism evidence="1 2">
    <name type="scientific">Parerythrobacter lacustris</name>
    <dbReference type="NCBI Taxonomy" id="2969984"/>
    <lineage>
        <taxon>Bacteria</taxon>
        <taxon>Pseudomonadati</taxon>
        <taxon>Pseudomonadota</taxon>
        <taxon>Alphaproteobacteria</taxon>
        <taxon>Sphingomonadales</taxon>
        <taxon>Erythrobacteraceae</taxon>
        <taxon>Parerythrobacter</taxon>
    </lineage>
</organism>
<dbReference type="Proteomes" id="UP001206067">
    <property type="component" value="Unassembled WGS sequence"/>
</dbReference>
<sequence>MLGELKRERYAPELAQAINQGHFDLDLVEHRFQLDTEAGAAGFLQELASSANRPRLVDDLSVDRAQFVQTRVPGTVVEHEGSKSLVSGGSYSRNGEMVNLTFYKLQGQVGIELYWDGWPDVSFPRIIPVKFGNKTLPKMVEYERNGPAANADAFNVNGYWVTDALKQADSLEIGSETEIAPLELPTGSLYQTGLALESC</sequence>
<evidence type="ECO:0000313" key="2">
    <source>
        <dbReference type="Proteomes" id="UP001206067"/>
    </source>
</evidence>
<dbReference type="EMBL" id="JANKHH010000005">
    <property type="protein sequence ID" value="MCR2834353.1"/>
    <property type="molecule type" value="Genomic_DNA"/>
</dbReference>
<dbReference type="RefSeq" id="WP_257596156.1">
    <property type="nucleotide sequence ID" value="NZ_JANKHH010000005.1"/>
</dbReference>
<accession>A0ABT1XRR7</accession>
<keyword evidence="2" id="KW-1185">Reference proteome</keyword>
<name>A0ABT1XRR7_9SPHN</name>
<protein>
    <submittedName>
        <fullName evidence="1">Uncharacterized protein</fullName>
    </submittedName>
</protein>
<reference evidence="1 2" key="1">
    <citation type="submission" date="2022-08" db="EMBL/GenBank/DDBJ databases">
        <title>Polyphasic taxonomy analysis of Qipengyuania sp.RS5-5.</title>
        <authorList>
            <person name="Xamxidin M."/>
            <person name="Wu M."/>
        </authorList>
    </citation>
    <scope>NUCLEOTIDE SEQUENCE [LARGE SCALE GENOMIC DNA]</scope>
    <source>
        <strain evidence="1 2">RS5-5</strain>
    </source>
</reference>
<evidence type="ECO:0000313" key="1">
    <source>
        <dbReference type="EMBL" id="MCR2834353.1"/>
    </source>
</evidence>